<evidence type="ECO:0000313" key="1">
    <source>
        <dbReference type="EMBL" id="KXJ84743.1"/>
    </source>
</evidence>
<sequence length="227" mass="25444">MNWYAKTRFFHIIELVTWQMFPCNVLESTQALSPDGLQTRLQSQYPCVIDWIAFSSVRDRLIQLHAANPCIDQIFCDTVSKYVIEASLSDLVVGAQPTKVYIRVTDLIASMSSLDEQSQEGGLILVLPAPDVKTLFSSPEYACLVFKHLKMDCGASYYKINPIFFSKYPELCDSSDSIIASGIPLRQQTETTLTYPSHLDASTVATYRSFINFSLDAVVEICKLDLG</sequence>
<name>A0A136IIH3_9PEZI</name>
<dbReference type="AlphaFoldDB" id="A0A136IIH3"/>
<dbReference type="InParanoid" id="A0A136IIH3"/>
<keyword evidence="2" id="KW-1185">Reference proteome</keyword>
<reference evidence="2" key="1">
    <citation type="submission" date="2016-02" db="EMBL/GenBank/DDBJ databases">
        <title>Draft genome sequence of Microdochium bolleyi, a fungal endophyte of beachgrass.</title>
        <authorList>
            <consortium name="DOE Joint Genome Institute"/>
            <person name="David A.S."/>
            <person name="May G."/>
            <person name="Haridas S."/>
            <person name="Lim J."/>
            <person name="Wang M."/>
            <person name="Labutti K."/>
            <person name="Lipzen A."/>
            <person name="Barry K."/>
            <person name="Grigoriev I.V."/>
        </authorList>
    </citation>
    <scope>NUCLEOTIDE SEQUENCE [LARGE SCALE GENOMIC DNA]</scope>
    <source>
        <strain evidence="2">J235TASD1</strain>
    </source>
</reference>
<evidence type="ECO:0000313" key="2">
    <source>
        <dbReference type="Proteomes" id="UP000070501"/>
    </source>
</evidence>
<accession>A0A136IIH3</accession>
<proteinExistence type="predicted"/>
<dbReference type="OrthoDB" id="10261951at2759"/>
<gene>
    <name evidence="1" type="ORF">Micbo1qcDRAFT_186888</name>
</gene>
<dbReference type="EMBL" id="KQ964339">
    <property type="protein sequence ID" value="KXJ84743.1"/>
    <property type="molecule type" value="Genomic_DNA"/>
</dbReference>
<protein>
    <submittedName>
        <fullName evidence="1">Uncharacterized protein</fullName>
    </submittedName>
</protein>
<dbReference type="Proteomes" id="UP000070501">
    <property type="component" value="Unassembled WGS sequence"/>
</dbReference>
<organism evidence="1 2">
    <name type="scientific">Microdochium bolleyi</name>
    <dbReference type="NCBI Taxonomy" id="196109"/>
    <lineage>
        <taxon>Eukaryota</taxon>
        <taxon>Fungi</taxon>
        <taxon>Dikarya</taxon>
        <taxon>Ascomycota</taxon>
        <taxon>Pezizomycotina</taxon>
        <taxon>Sordariomycetes</taxon>
        <taxon>Xylariomycetidae</taxon>
        <taxon>Xylariales</taxon>
        <taxon>Microdochiaceae</taxon>
        <taxon>Microdochium</taxon>
    </lineage>
</organism>